<feature type="coiled-coil region" evidence="1">
    <location>
        <begin position="647"/>
        <end position="692"/>
    </location>
</feature>
<evidence type="ECO:0008006" key="5">
    <source>
        <dbReference type="Google" id="ProtNLM"/>
    </source>
</evidence>
<feature type="region of interest" description="Disordered" evidence="2">
    <location>
        <begin position="804"/>
        <end position="836"/>
    </location>
</feature>
<feature type="region of interest" description="Disordered" evidence="2">
    <location>
        <begin position="91"/>
        <end position="131"/>
    </location>
</feature>
<feature type="coiled-coil region" evidence="1">
    <location>
        <begin position="899"/>
        <end position="950"/>
    </location>
</feature>
<feature type="coiled-coil region" evidence="1">
    <location>
        <begin position="289"/>
        <end position="330"/>
    </location>
</feature>
<feature type="coiled-coil region" evidence="1">
    <location>
        <begin position="1061"/>
        <end position="1095"/>
    </location>
</feature>
<sequence>MSNYSKKAQQDQTIFTLMDSQLINKQPYTDLSNFLSSHKKHQSNYTPEEFEEAQTLTNQLVKSVCQFLLGKGESNVLQLLNQSLSLYPSVSNKNSNRQKDPLSPHGALNHQFDDSDFENNKNDSERNDDDDDIIDRIAEQLKIETPTTEENLVDTISNKLNQAEKLKANLIKTFGLPKGTQEKGIISALNEKFGENNQYNSSDENLRIQLSQLSKELADAQKQMHSLRSNEQQKNLTILELQNKITELQNTEIMNDISAEIVDNKIDLARYKNDITTLKSENAKLIKFKTKAQKKNAELQRILKGYQDKIKALAQRNEDLQKEISDQKEKDQLDDLQSNSEIDKKDDLQFPFDQLLDQYEKQSKEIYEESALRMELLDSVQKLMSINTILDQKLQQATTRINELESIRDNMFKEQAEIKQQLMSRSIGNLEGTENGLNSDNLNNDSSISNESKETVDESLIEHLKEIIQSANDSLRDTLSGIVENPDFTISKRVLSVVSTLVNSIQHAESYDENPEVLEQRNQLLLSTVSSLMQFFNDMIRSQEIRSWAFTQYSFEESKTLLISQVQSIQQFMKENCIQYLENENTILSSFVERNDPLQLEQSIKRILTPYEKVRTNEGKDLLILLHQSLAAGLLLQAYATQVTQQWSTQDDEKKELQARIDELERANEQYADELREEIEKTQQDIERYRQSQNQRPQLQISYTAEDDQNVATSTLDSSLVSQNTDDDEYVKKLEEKLNKNKKKLEKYKNAVKSLKSILRSEVEKGNLSNSVLDNLKSLDEVEPISDEQYVHNLENALQKYGNEQKEKSANLNEDEDDKNLNEKTETNLKDTEDTEFHSKANNDKETIEALTNENEHLKEQLKKVHQKAVDKISMMQDAFKKSRASMKQKHKKTKYALIQQNKDLANSLEKSAKKQEEAERKCKEATQELSDIRQKNRQLQIDNKLANAKLISRNEEIKREKSIADSQWKLRQYNLEASTQNQIDKHRREVDEKLSQFLISVCQLFRKYVDVNQTINCDNVLSILSDVAEKLDKYTKQAYEFEKVNDVINFKSGEDPSKKIDQLVKENRKLTSQVRNLSSENGELKKKIKNKDDAIISRAPAKDWEEWAIPLYRKVTNSKATKPTSYILRKGIENALQQALDNNNDNLQAPSSNWPNTVSYNSENGQGESVSIFHLTILTVAAIRLQKMINSFKSNQDLSKTKFKASETHFSGPPVSQKFVRNPYETQNEM</sequence>
<protein>
    <recommendedName>
        <fullName evidence="5">Viral A-type inclusion protein</fullName>
    </recommendedName>
</protein>
<evidence type="ECO:0000313" key="3">
    <source>
        <dbReference type="EMBL" id="KAK8870337.1"/>
    </source>
</evidence>
<keyword evidence="4" id="KW-1185">Reference proteome</keyword>
<comment type="caution">
    <text evidence="3">The sequence shown here is derived from an EMBL/GenBank/DDBJ whole genome shotgun (WGS) entry which is preliminary data.</text>
</comment>
<feature type="coiled-coil region" evidence="1">
    <location>
        <begin position="731"/>
        <end position="765"/>
    </location>
</feature>
<accession>A0ABR2IZB5</accession>
<feature type="compositionally biased region" description="Low complexity" evidence="2">
    <location>
        <begin position="434"/>
        <end position="450"/>
    </location>
</feature>
<feature type="coiled-coil region" evidence="1">
    <location>
        <begin position="841"/>
        <end position="868"/>
    </location>
</feature>
<feature type="coiled-coil region" evidence="1">
    <location>
        <begin position="387"/>
        <end position="421"/>
    </location>
</feature>
<evidence type="ECO:0000256" key="2">
    <source>
        <dbReference type="SAM" id="MobiDB-lite"/>
    </source>
</evidence>
<gene>
    <name evidence="3" type="ORF">M9Y10_008217</name>
</gene>
<evidence type="ECO:0000256" key="1">
    <source>
        <dbReference type="SAM" id="Coils"/>
    </source>
</evidence>
<keyword evidence="1" id="KW-0175">Coiled coil</keyword>
<evidence type="ECO:0000313" key="4">
    <source>
        <dbReference type="Proteomes" id="UP001470230"/>
    </source>
</evidence>
<dbReference type="EMBL" id="JAPFFF010000014">
    <property type="protein sequence ID" value="KAK8870337.1"/>
    <property type="molecule type" value="Genomic_DNA"/>
</dbReference>
<feature type="coiled-coil region" evidence="1">
    <location>
        <begin position="203"/>
        <end position="251"/>
    </location>
</feature>
<reference evidence="3 4" key="1">
    <citation type="submission" date="2024-04" db="EMBL/GenBank/DDBJ databases">
        <title>Tritrichomonas musculus Genome.</title>
        <authorList>
            <person name="Alves-Ferreira E."/>
            <person name="Grigg M."/>
            <person name="Lorenzi H."/>
            <person name="Galac M."/>
        </authorList>
    </citation>
    <scope>NUCLEOTIDE SEQUENCE [LARGE SCALE GENOMIC DNA]</scope>
    <source>
        <strain evidence="3 4">EAF2021</strain>
    </source>
</reference>
<proteinExistence type="predicted"/>
<organism evidence="3 4">
    <name type="scientific">Tritrichomonas musculus</name>
    <dbReference type="NCBI Taxonomy" id="1915356"/>
    <lineage>
        <taxon>Eukaryota</taxon>
        <taxon>Metamonada</taxon>
        <taxon>Parabasalia</taxon>
        <taxon>Tritrichomonadida</taxon>
        <taxon>Tritrichomonadidae</taxon>
        <taxon>Tritrichomonas</taxon>
    </lineage>
</organism>
<feature type="compositionally biased region" description="Basic and acidic residues" evidence="2">
    <location>
        <begin position="819"/>
        <end position="836"/>
    </location>
</feature>
<feature type="region of interest" description="Disordered" evidence="2">
    <location>
        <begin position="432"/>
        <end position="453"/>
    </location>
</feature>
<feature type="region of interest" description="Disordered" evidence="2">
    <location>
        <begin position="1205"/>
        <end position="1231"/>
    </location>
</feature>
<name>A0ABR2IZB5_9EUKA</name>
<dbReference type="Proteomes" id="UP001470230">
    <property type="component" value="Unassembled WGS sequence"/>
</dbReference>